<dbReference type="EMBL" id="JAASQJ010000003">
    <property type="protein sequence ID" value="NIJ54588.1"/>
    <property type="molecule type" value="Genomic_DNA"/>
</dbReference>
<keyword evidence="2" id="KW-1185">Reference proteome</keyword>
<dbReference type="Gene3D" id="2.60.120.40">
    <property type="match status" value="1"/>
</dbReference>
<evidence type="ECO:0000313" key="2">
    <source>
        <dbReference type="Proteomes" id="UP001179181"/>
    </source>
</evidence>
<name>A0ABX0UNL9_9BACT</name>
<protein>
    <recommendedName>
        <fullName evidence="3">C1q domain-containing protein</fullName>
    </recommendedName>
</protein>
<organism evidence="1 2">
    <name type="scientific">Dyadobacter arcticus</name>
    <dbReference type="NCBI Taxonomy" id="1078754"/>
    <lineage>
        <taxon>Bacteria</taxon>
        <taxon>Pseudomonadati</taxon>
        <taxon>Bacteroidota</taxon>
        <taxon>Cytophagia</taxon>
        <taxon>Cytophagales</taxon>
        <taxon>Spirosomataceae</taxon>
        <taxon>Dyadobacter</taxon>
    </lineage>
</organism>
<evidence type="ECO:0008006" key="3">
    <source>
        <dbReference type="Google" id="ProtNLM"/>
    </source>
</evidence>
<gene>
    <name evidence="1" type="ORF">FHS68_003770</name>
</gene>
<accession>A0ABX0UNL9</accession>
<proteinExistence type="predicted"/>
<dbReference type="Proteomes" id="UP001179181">
    <property type="component" value="Unassembled WGS sequence"/>
</dbReference>
<reference evidence="1 2" key="1">
    <citation type="submission" date="2020-03" db="EMBL/GenBank/DDBJ databases">
        <title>Genomic Encyclopedia of Type Strains, Phase IV (KMG-IV): sequencing the most valuable type-strain genomes for metagenomic binning, comparative biology and taxonomic classification.</title>
        <authorList>
            <person name="Goeker M."/>
        </authorList>
    </citation>
    <scope>NUCLEOTIDE SEQUENCE [LARGE SCALE GENOMIC DNA]</scope>
    <source>
        <strain evidence="1 2">DSM 102865</strain>
    </source>
</reference>
<dbReference type="RefSeq" id="WP_208408347.1">
    <property type="nucleotide sequence ID" value="NZ_JAASQJ010000003.1"/>
</dbReference>
<comment type="caution">
    <text evidence="1">The sequence shown here is derived from an EMBL/GenBank/DDBJ whole genome shotgun (WGS) entry which is preliminary data.</text>
</comment>
<sequence length="285" mass="29528">MMAATLRKTSAILTLIVFIGITLHAQAPEKMSYQAVIRNGAGELVVNQTVGMKISILLGSVAGTAVYVETHTPGANANGLVTLSVGTGLVVTGSFSSINWASGPYFIKTETDPAGGTNYTISGTNELLSVPYALYAKTATTAGTLAYGDFYALAPSDNAATLAPGSPVEFPSDGVTSQGILRNDPATFLLLEAGVYQVSFQVSVDEPGQLILSLDGSELPYTVVGRNTGATQIVGMALIESTFGYSTLQLRNPSGSSLALTITPYAGGGFFGYPVSAHLVITRLR</sequence>
<dbReference type="InterPro" id="IPR008983">
    <property type="entry name" value="Tumour_necrosis_fac-like_dom"/>
</dbReference>
<evidence type="ECO:0000313" key="1">
    <source>
        <dbReference type="EMBL" id="NIJ54588.1"/>
    </source>
</evidence>